<dbReference type="SUPFAM" id="SSF52540">
    <property type="entry name" value="P-loop containing nucleoside triphosphate hydrolases"/>
    <property type="match status" value="1"/>
</dbReference>
<gene>
    <name evidence="6" type="ORF">L211DRAFT_792736</name>
</gene>
<dbReference type="EC" id="5.6.2.4" evidence="5"/>
<dbReference type="GO" id="GO:0009378">
    <property type="term" value="F:four-way junction helicase activity"/>
    <property type="evidence" value="ECO:0007669"/>
    <property type="project" value="TreeGrafter"/>
</dbReference>
<protein>
    <recommendedName>
        <fullName evidence="5">DNA 3'-5' helicase</fullName>
        <ecNumber evidence="5">5.6.2.4</ecNumber>
    </recommendedName>
</protein>
<evidence type="ECO:0000256" key="5">
    <source>
        <dbReference type="ARBA" id="ARBA00034808"/>
    </source>
</evidence>
<dbReference type="Gene3D" id="3.40.50.300">
    <property type="entry name" value="P-loop containing nucleotide triphosphate hydrolases"/>
    <property type="match status" value="1"/>
</dbReference>
<comment type="catalytic activity">
    <reaction evidence="4">
        <text>Couples ATP hydrolysis with the unwinding of duplex DNA by translocating in the 3'-5' direction.</text>
        <dbReference type="EC" id="5.6.2.4"/>
    </reaction>
</comment>
<dbReference type="OrthoDB" id="5424140at2759"/>
<dbReference type="GO" id="GO:0005737">
    <property type="term" value="C:cytoplasm"/>
    <property type="evidence" value="ECO:0007669"/>
    <property type="project" value="TreeGrafter"/>
</dbReference>
<dbReference type="GO" id="GO:0003677">
    <property type="term" value="F:DNA binding"/>
    <property type="evidence" value="ECO:0007669"/>
    <property type="project" value="UniProtKB-KW"/>
</dbReference>
<dbReference type="AlphaFoldDB" id="A0A3N4LHN1"/>
<keyword evidence="7" id="KW-1185">Reference proteome</keyword>
<name>A0A3N4LHN1_9PEZI</name>
<keyword evidence="3" id="KW-0413">Isomerase</keyword>
<feature type="non-terminal residue" evidence="6">
    <location>
        <position position="1"/>
    </location>
</feature>
<dbReference type="Proteomes" id="UP000267821">
    <property type="component" value="Unassembled WGS sequence"/>
</dbReference>
<dbReference type="PANTHER" id="PTHR13710:SF105">
    <property type="entry name" value="ATP-DEPENDENT DNA HELICASE Q1"/>
    <property type="match status" value="1"/>
</dbReference>
<sequence length="181" mass="19931">FRTDFARLDTLRFVLGLNIPFGACTATAIPEKLRLIRAGLGIHADVISIVEPVNRFNLHYSVKKIQGAENGEEDLGHLIPEIDPLVASVEDIVSKIPSTIIYVDSITLGLSVATTLRTWLPPWTLIRPPHPKEWDADQYCHAGVTRILVATSAWGMGVHDPGVARVIQWKVKNLGNLDALI</sequence>
<evidence type="ECO:0000256" key="4">
    <source>
        <dbReference type="ARBA" id="ARBA00034617"/>
    </source>
</evidence>
<reference evidence="6 7" key="1">
    <citation type="journal article" date="2018" name="Nat. Ecol. Evol.">
        <title>Pezizomycetes genomes reveal the molecular basis of ectomycorrhizal truffle lifestyle.</title>
        <authorList>
            <person name="Murat C."/>
            <person name="Payen T."/>
            <person name="Noel B."/>
            <person name="Kuo A."/>
            <person name="Morin E."/>
            <person name="Chen J."/>
            <person name="Kohler A."/>
            <person name="Krizsan K."/>
            <person name="Balestrini R."/>
            <person name="Da Silva C."/>
            <person name="Montanini B."/>
            <person name="Hainaut M."/>
            <person name="Levati E."/>
            <person name="Barry K.W."/>
            <person name="Belfiori B."/>
            <person name="Cichocki N."/>
            <person name="Clum A."/>
            <person name="Dockter R.B."/>
            <person name="Fauchery L."/>
            <person name="Guy J."/>
            <person name="Iotti M."/>
            <person name="Le Tacon F."/>
            <person name="Lindquist E.A."/>
            <person name="Lipzen A."/>
            <person name="Malagnac F."/>
            <person name="Mello A."/>
            <person name="Molinier V."/>
            <person name="Miyauchi S."/>
            <person name="Poulain J."/>
            <person name="Riccioni C."/>
            <person name="Rubini A."/>
            <person name="Sitrit Y."/>
            <person name="Splivallo R."/>
            <person name="Traeger S."/>
            <person name="Wang M."/>
            <person name="Zifcakova L."/>
            <person name="Wipf D."/>
            <person name="Zambonelli A."/>
            <person name="Paolocci F."/>
            <person name="Nowrousian M."/>
            <person name="Ottonello S."/>
            <person name="Baldrian P."/>
            <person name="Spatafora J.W."/>
            <person name="Henrissat B."/>
            <person name="Nagy L.G."/>
            <person name="Aury J.M."/>
            <person name="Wincker P."/>
            <person name="Grigoriev I.V."/>
            <person name="Bonfante P."/>
            <person name="Martin F.M."/>
        </authorList>
    </citation>
    <scope>NUCLEOTIDE SEQUENCE [LARGE SCALE GENOMIC DNA]</scope>
    <source>
        <strain evidence="6 7">ATCC MYA-4762</strain>
    </source>
</reference>
<organism evidence="6 7">
    <name type="scientific">Terfezia boudieri ATCC MYA-4762</name>
    <dbReference type="NCBI Taxonomy" id="1051890"/>
    <lineage>
        <taxon>Eukaryota</taxon>
        <taxon>Fungi</taxon>
        <taxon>Dikarya</taxon>
        <taxon>Ascomycota</taxon>
        <taxon>Pezizomycotina</taxon>
        <taxon>Pezizomycetes</taxon>
        <taxon>Pezizales</taxon>
        <taxon>Pezizaceae</taxon>
        <taxon>Terfezia</taxon>
    </lineage>
</organism>
<accession>A0A3N4LHN1</accession>
<dbReference type="EMBL" id="ML121576">
    <property type="protein sequence ID" value="RPB20181.1"/>
    <property type="molecule type" value="Genomic_DNA"/>
</dbReference>
<dbReference type="GO" id="GO:0005694">
    <property type="term" value="C:chromosome"/>
    <property type="evidence" value="ECO:0007669"/>
    <property type="project" value="TreeGrafter"/>
</dbReference>
<proteinExistence type="inferred from homology"/>
<dbReference type="PANTHER" id="PTHR13710">
    <property type="entry name" value="DNA HELICASE RECQ FAMILY MEMBER"/>
    <property type="match status" value="1"/>
</dbReference>
<dbReference type="InterPro" id="IPR027417">
    <property type="entry name" value="P-loop_NTPase"/>
</dbReference>
<dbReference type="GO" id="GO:0000724">
    <property type="term" value="P:double-strand break repair via homologous recombination"/>
    <property type="evidence" value="ECO:0007669"/>
    <property type="project" value="TreeGrafter"/>
</dbReference>
<dbReference type="GO" id="GO:0043138">
    <property type="term" value="F:3'-5' DNA helicase activity"/>
    <property type="evidence" value="ECO:0007669"/>
    <property type="project" value="UniProtKB-EC"/>
</dbReference>
<keyword evidence="2" id="KW-0238">DNA-binding</keyword>
<evidence type="ECO:0000313" key="7">
    <source>
        <dbReference type="Proteomes" id="UP000267821"/>
    </source>
</evidence>
<evidence type="ECO:0000256" key="2">
    <source>
        <dbReference type="ARBA" id="ARBA00023125"/>
    </source>
</evidence>
<evidence type="ECO:0000256" key="1">
    <source>
        <dbReference type="ARBA" id="ARBA00005446"/>
    </source>
</evidence>
<dbReference type="InParanoid" id="A0A3N4LHN1"/>
<comment type="similarity">
    <text evidence="1">Belongs to the helicase family. RecQ subfamily.</text>
</comment>
<evidence type="ECO:0000313" key="6">
    <source>
        <dbReference type="EMBL" id="RPB20181.1"/>
    </source>
</evidence>
<evidence type="ECO:0000256" key="3">
    <source>
        <dbReference type="ARBA" id="ARBA00023235"/>
    </source>
</evidence>